<accession>F8QC04</accession>
<protein>
    <recommendedName>
        <fullName evidence="4">No apical meristem-associated C-terminal domain-containing protein</fullName>
    </recommendedName>
</protein>
<feature type="compositionally biased region" description="Basic and acidic residues" evidence="1">
    <location>
        <begin position="301"/>
        <end position="313"/>
    </location>
</feature>
<gene>
    <name evidence="2" type="ORF">SERLA73DRAFT_171619</name>
</gene>
<reference evidence="3" key="1">
    <citation type="journal article" date="2011" name="Science">
        <title>The plant cell wall-decomposing machinery underlies the functional diversity of forest fungi.</title>
        <authorList>
            <person name="Eastwood D.C."/>
            <person name="Floudas D."/>
            <person name="Binder M."/>
            <person name="Majcherczyk A."/>
            <person name="Schneider P."/>
            <person name="Aerts A."/>
            <person name="Asiegbu F.O."/>
            <person name="Baker S.E."/>
            <person name="Barry K."/>
            <person name="Bendiksby M."/>
            <person name="Blumentritt M."/>
            <person name="Coutinho P.M."/>
            <person name="Cullen D."/>
            <person name="de Vries R.P."/>
            <person name="Gathman A."/>
            <person name="Goodell B."/>
            <person name="Henrissat B."/>
            <person name="Ihrmark K."/>
            <person name="Kauserud H."/>
            <person name="Kohler A."/>
            <person name="LaButti K."/>
            <person name="Lapidus A."/>
            <person name="Lavin J.L."/>
            <person name="Lee Y.-H."/>
            <person name="Lindquist E."/>
            <person name="Lilly W."/>
            <person name="Lucas S."/>
            <person name="Morin E."/>
            <person name="Murat C."/>
            <person name="Oguiza J.A."/>
            <person name="Park J."/>
            <person name="Pisabarro A.G."/>
            <person name="Riley R."/>
            <person name="Rosling A."/>
            <person name="Salamov A."/>
            <person name="Schmidt O."/>
            <person name="Schmutz J."/>
            <person name="Skrede I."/>
            <person name="Stenlid J."/>
            <person name="Wiebenga A."/>
            <person name="Xie X."/>
            <person name="Kuees U."/>
            <person name="Hibbett D.S."/>
            <person name="Hoffmeister D."/>
            <person name="Hoegberg N."/>
            <person name="Martin F."/>
            <person name="Grigoriev I.V."/>
            <person name="Watkinson S.C."/>
        </authorList>
    </citation>
    <scope>NUCLEOTIDE SEQUENCE [LARGE SCALE GENOMIC DNA]</scope>
    <source>
        <strain evidence="3">strain S7.3</strain>
    </source>
</reference>
<evidence type="ECO:0000256" key="1">
    <source>
        <dbReference type="SAM" id="MobiDB-lite"/>
    </source>
</evidence>
<dbReference type="HOGENOM" id="CLU_028053_0_0_1"/>
<feature type="region of interest" description="Disordered" evidence="1">
    <location>
        <begin position="270"/>
        <end position="313"/>
    </location>
</feature>
<keyword evidence="3" id="KW-1185">Reference proteome</keyword>
<organism evidence="3">
    <name type="scientific">Serpula lacrymans var. lacrymans (strain S7.3)</name>
    <name type="common">Dry rot fungus</name>
    <dbReference type="NCBI Taxonomy" id="936435"/>
    <lineage>
        <taxon>Eukaryota</taxon>
        <taxon>Fungi</taxon>
        <taxon>Dikarya</taxon>
        <taxon>Basidiomycota</taxon>
        <taxon>Agaricomycotina</taxon>
        <taxon>Agaricomycetes</taxon>
        <taxon>Agaricomycetidae</taxon>
        <taxon>Boletales</taxon>
        <taxon>Coniophorineae</taxon>
        <taxon>Serpulaceae</taxon>
        <taxon>Serpula</taxon>
    </lineage>
</organism>
<proteinExistence type="predicted"/>
<evidence type="ECO:0000313" key="3">
    <source>
        <dbReference type="Proteomes" id="UP000008063"/>
    </source>
</evidence>
<evidence type="ECO:0008006" key="4">
    <source>
        <dbReference type="Google" id="ProtNLM"/>
    </source>
</evidence>
<name>F8QC04_SERL3</name>
<dbReference type="InParanoid" id="F8QC04"/>
<dbReference type="AlphaFoldDB" id="F8QC04"/>
<sequence>MPKVPDGKAKIFNRLHGFWRKIPNYNLFTTSSDPDQDHEAQAFNMLFPNKRSRSRADHHAASEPAMQVHNQLPQQPLPQSHGYEDYQHFQNDNFVHQPFNQFAQFSQIPPHINHHIFFDPNAASLFPEAYHQSLSSLFQTNHSSHSFDIPFQLPSSPVSGSVSGHSGFFMNQAPASPASGHSSFYASVPPGSPSSGQSGFSANPSANLVPLSPNPGFFANLPPSSPISRLASPPPPVPSKLTATAPAKIVKSGKRPSAVTVRETLRAQLATSSGNKVSTERLITTDRRVSTKDAGTPQSAKVDDRPRKQPRSHIEDNVSLMQKVMEPVAQAMQGQQSLAQEALQVKGGKVAARHAKYMAIAERACSDRRSKDKEATVLEHEQFKEKLQLVNRSQVQREQEQRQHEKDMFEMKFKLIQAVKDIPGVDSSIISSLLANNSTSPAPSSLVSNFFEQSISGPVASSSTSVSTSAFNSRALDNYKDYSGDDDADDDADDNEDSMAVDGGLYE</sequence>
<dbReference type="EMBL" id="GL945489">
    <property type="protein sequence ID" value="EGN94123.1"/>
    <property type="molecule type" value="Genomic_DNA"/>
</dbReference>
<feature type="compositionally biased region" description="Acidic residues" evidence="1">
    <location>
        <begin position="484"/>
        <end position="499"/>
    </location>
</feature>
<evidence type="ECO:0000313" key="2">
    <source>
        <dbReference type="EMBL" id="EGN94123.1"/>
    </source>
</evidence>
<dbReference type="Proteomes" id="UP000008063">
    <property type="component" value="Unassembled WGS sequence"/>
</dbReference>
<feature type="region of interest" description="Disordered" evidence="1">
    <location>
        <begin position="476"/>
        <end position="507"/>
    </location>
</feature>
<feature type="region of interest" description="Disordered" evidence="1">
    <location>
        <begin position="229"/>
        <end position="258"/>
    </location>
</feature>